<dbReference type="SUPFAM" id="SSF50475">
    <property type="entry name" value="FMN-binding split barrel"/>
    <property type="match status" value="1"/>
</dbReference>
<dbReference type="InterPro" id="IPR012349">
    <property type="entry name" value="Split_barrel_FMN-bd"/>
</dbReference>
<dbReference type="SMART" id="SM00903">
    <property type="entry name" value="Flavin_Reduct"/>
    <property type="match status" value="1"/>
</dbReference>
<sequence>MPGPATFRQLMGQFATGVAVVSVETGNGALAAMTINSLVSVSLEPMLVSWSLQNSASQFAAYADAPRFAFSILAEGQQTIARRYAARGSSALSQADFETGTHGLPVIAGALGHVACRRHAVHPAGDHTLILGEVEALALGQGGGRPLVFFGGRFGALGHDA</sequence>
<dbReference type="Gene3D" id="2.30.110.10">
    <property type="entry name" value="Electron Transport, Fmn-binding Protein, Chain A"/>
    <property type="match status" value="1"/>
</dbReference>
<name>A0ABT5JS71_9SPHN</name>
<dbReference type="PANTHER" id="PTHR30466">
    <property type="entry name" value="FLAVIN REDUCTASE"/>
    <property type="match status" value="1"/>
</dbReference>
<reference evidence="4 5" key="1">
    <citation type="submission" date="2022-10" db="EMBL/GenBank/DDBJ databases">
        <title>Erythrobacter sp. sf7 Genome sequencing.</title>
        <authorList>
            <person name="Park S."/>
        </authorList>
    </citation>
    <scope>NUCLEOTIDE SEQUENCE [LARGE SCALE GENOMIC DNA]</scope>
    <source>
        <strain evidence="5">sf7</strain>
    </source>
</reference>
<comment type="similarity">
    <text evidence="1">Belongs to the non-flavoprotein flavin reductase family.</text>
</comment>
<evidence type="ECO:0000256" key="1">
    <source>
        <dbReference type="ARBA" id="ARBA00008898"/>
    </source>
</evidence>
<accession>A0ABT5JS71</accession>
<dbReference type="PANTHER" id="PTHR30466:SF11">
    <property type="entry name" value="FLAVIN-DEPENDENT MONOOXYGENASE, REDUCTASE SUBUNIT HSAB"/>
    <property type="match status" value="1"/>
</dbReference>
<keyword evidence="5" id="KW-1185">Reference proteome</keyword>
<evidence type="ECO:0000259" key="3">
    <source>
        <dbReference type="SMART" id="SM00903"/>
    </source>
</evidence>
<dbReference type="InterPro" id="IPR050268">
    <property type="entry name" value="NADH-dep_flavin_reductase"/>
</dbReference>
<protein>
    <submittedName>
        <fullName evidence="4">Flavin reductase family protein</fullName>
    </submittedName>
</protein>
<feature type="domain" description="Flavin reductase like" evidence="3">
    <location>
        <begin position="11"/>
        <end position="156"/>
    </location>
</feature>
<proteinExistence type="inferred from homology"/>
<dbReference type="EMBL" id="JAQQXQ010000011">
    <property type="protein sequence ID" value="MDC8755617.1"/>
    <property type="molecule type" value="Genomic_DNA"/>
</dbReference>
<dbReference type="InterPro" id="IPR002563">
    <property type="entry name" value="Flavin_Rdtase-like_dom"/>
</dbReference>
<gene>
    <name evidence="4" type="ORF">OIK40_13285</name>
</gene>
<comment type="caution">
    <text evidence="4">The sequence shown here is derived from an EMBL/GenBank/DDBJ whole genome shotgun (WGS) entry which is preliminary data.</text>
</comment>
<evidence type="ECO:0000313" key="4">
    <source>
        <dbReference type="EMBL" id="MDC8755617.1"/>
    </source>
</evidence>
<evidence type="ECO:0000256" key="2">
    <source>
        <dbReference type="ARBA" id="ARBA00023002"/>
    </source>
</evidence>
<evidence type="ECO:0000313" key="5">
    <source>
        <dbReference type="Proteomes" id="UP001216558"/>
    </source>
</evidence>
<dbReference type="Proteomes" id="UP001216558">
    <property type="component" value="Unassembled WGS sequence"/>
</dbReference>
<organism evidence="4 5">
    <name type="scientific">Erythrobacter fulvus</name>
    <dbReference type="NCBI Taxonomy" id="2987523"/>
    <lineage>
        <taxon>Bacteria</taxon>
        <taxon>Pseudomonadati</taxon>
        <taxon>Pseudomonadota</taxon>
        <taxon>Alphaproteobacteria</taxon>
        <taxon>Sphingomonadales</taxon>
        <taxon>Erythrobacteraceae</taxon>
        <taxon>Erythrobacter/Porphyrobacter group</taxon>
        <taxon>Erythrobacter</taxon>
    </lineage>
</organism>
<keyword evidence="2" id="KW-0560">Oxidoreductase</keyword>
<dbReference type="Pfam" id="PF01613">
    <property type="entry name" value="Flavin_Reduct"/>
    <property type="match status" value="1"/>
</dbReference>